<evidence type="ECO:0000313" key="2">
    <source>
        <dbReference type="Proteomes" id="UP000235672"/>
    </source>
</evidence>
<dbReference type="OrthoDB" id="5374120at2759"/>
<reference evidence="1 2" key="1">
    <citation type="submission" date="2016-05" db="EMBL/GenBank/DDBJ databases">
        <title>A degradative enzymes factory behind the ericoid mycorrhizal symbiosis.</title>
        <authorList>
            <consortium name="DOE Joint Genome Institute"/>
            <person name="Martino E."/>
            <person name="Morin E."/>
            <person name="Grelet G."/>
            <person name="Kuo A."/>
            <person name="Kohler A."/>
            <person name="Daghino S."/>
            <person name="Barry K."/>
            <person name="Choi C."/>
            <person name="Cichocki N."/>
            <person name="Clum A."/>
            <person name="Copeland A."/>
            <person name="Hainaut M."/>
            <person name="Haridas S."/>
            <person name="Labutti K."/>
            <person name="Lindquist E."/>
            <person name="Lipzen A."/>
            <person name="Khouja H.-R."/>
            <person name="Murat C."/>
            <person name="Ohm R."/>
            <person name="Olson A."/>
            <person name="Spatafora J."/>
            <person name="Veneault-Fourrey C."/>
            <person name="Henrissat B."/>
            <person name="Grigoriev I."/>
            <person name="Martin F."/>
            <person name="Perotto S."/>
        </authorList>
    </citation>
    <scope>NUCLEOTIDE SEQUENCE [LARGE SCALE GENOMIC DNA]</scope>
    <source>
        <strain evidence="1 2">UAMH 7357</strain>
    </source>
</reference>
<protein>
    <submittedName>
        <fullName evidence="1">Uncharacterized protein</fullName>
    </submittedName>
</protein>
<evidence type="ECO:0000313" key="1">
    <source>
        <dbReference type="EMBL" id="PMD17185.1"/>
    </source>
</evidence>
<proteinExistence type="predicted"/>
<gene>
    <name evidence="1" type="ORF">NA56DRAFT_692113</name>
</gene>
<dbReference type="EMBL" id="KZ613501">
    <property type="protein sequence ID" value="PMD17185.1"/>
    <property type="molecule type" value="Genomic_DNA"/>
</dbReference>
<keyword evidence="2" id="KW-1185">Reference proteome</keyword>
<dbReference type="AlphaFoldDB" id="A0A2J6PT22"/>
<name>A0A2J6PT22_9HELO</name>
<sequence>MMASSPCRSAMLLPTTRVQPPRSCKNNGLSKALPQISHFLRMPSELRLIIYRFLLVPCLPRFLDRTKRERLKHPEMMQIYPEILCGNRQIYSEASEIMYSEAILMLFPGDLVCLRPKSEDITTPSEHVWRHNPLDGIGVPGPHGTRIYGTPKLDGKMEPHIFARFKQVNFELDFAFGLGDGCPALFIDADLKIDPKDRVSFKNYLGRTKILRDFTRVISNAPKLTHLKIMLEIKAMPGQNPTLHDDDDNLPELYFRMVDTRAVEMFIEFGILSPLRTLTNVEYAYILVINPWEQGLLKLQPMHELMLRDLELDIENKDKRDSAPSSGELIYRTPPL</sequence>
<accession>A0A2J6PT22</accession>
<organism evidence="1 2">
    <name type="scientific">Hyaloscypha hepaticicola</name>
    <dbReference type="NCBI Taxonomy" id="2082293"/>
    <lineage>
        <taxon>Eukaryota</taxon>
        <taxon>Fungi</taxon>
        <taxon>Dikarya</taxon>
        <taxon>Ascomycota</taxon>
        <taxon>Pezizomycotina</taxon>
        <taxon>Leotiomycetes</taxon>
        <taxon>Helotiales</taxon>
        <taxon>Hyaloscyphaceae</taxon>
        <taxon>Hyaloscypha</taxon>
    </lineage>
</organism>
<dbReference type="Proteomes" id="UP000235672">
    <property type="component" value="Unassembled WGS sequence"/>
</dbReference>